<feature type="region of interest" description="Disordered" evidence="1">
    <location>
        <begin position="74"/>
        <end position="103"/>
    </location>
</feature>
<proteinExistence type="predicted"/>
<sequence length="103" mass="11769">MDMKIGDPGTRSRRLQEKHAKIPTLADYRAMQRKNKQNGDMREKEFARRDDLEAVVTMWARALGILALVSATRGNRRIELESETTTPPSTPDDAWCGRKDPRS</sequence>
<dbReference type="KEGG" id="cme:CYME_CML056C"/>
<protein>
    <submittedName>
        <fullName evidence="2">Uncharacterized protein</fullName>
    </submittedName>
</protein>
<dbReference type="HOGENOM" id="CLU_2267594_0_0_1"/>
<dbReference type="RefSeq" id="XP_005536715.1">
    <property type="nucleotide sequence ID" value="XM_005536658.1"/>
</dbReference>
<dbReference type="AlphaFoldDB" id="M1V8J0"/>
<organism evidence="2 3">
    <name type="scientific">Cyanidioschyzon merolae (strain NIES-3377 / 10D)</name>
    <name type="common">Unicellular red alga</name>
    <dbReference type="NCBI Taxonomy" id="280699"/>
    <lineage>
        <taxon>Eukaryota</taxon>
        <taxon>Rhodophyta</taxon>
        <taxon>Bangiophyceae</taxon>
        <taxon>Cyanidiales</taxon>
        <taxon>Cyanidiaceae</taxon>
        <taxon>Cyanidioschyzon</taxon>
    </lineage>
</organism>
<accession>M1V8J0</accession>
<evidence type="ECO:0000313" key="3">
    <source>
        <dbReference type="Proteomes" id="UP000007014"/>
    </source>
</evidence>
<dbReference type="Gramene" id="CML056CT">
    <property type="protein sequence ID" value="CML056CT"/>
    <property type="gene ID" value="CML056C"/>
</dbReference>
<reference evidence="2 3" key="2">
    <citation type="journal article" date="2007" name="BMC Biol.">
        <title>A 100%-complete sequence reveals unusually simple genomic features in the hot-spring red alga Cyanidioschyzon merolae.</title>
        <authorList>
            <person name="Nozaki H."/>
            <person name="Takano H."/>
            <person name="Misumi O."/>
            <person name="Terasawa K."/>
            <person name="Matsuzaki M."/>
            <person name="Maruyama S."/>
            <person name="Nishida K."/>
            <person name="Yagisawa F."/>
            <person name="Yoshida Y."/>
            <person name="Fujiwara T."/>
            <person name="Takio S."/>
            <person name="Tamura K."/>
            <person name="Chung S.J."/>
            <person name="Nakamura S."/>
            <person name="Kuroiwa H."/>
            <person name="Tanaka K."/>
            <person name="Sato N."/>
            <person name="Kuroiwa T."/>
        </authorList>
    </citation>
    <scope>NUCLEOTIDE SEQUENCE [LARGE SCALE GENOMIC DNA]</scope>
    <source>
        <strain evidence="2 3">10D</strain>
    </source>
</reference>
<keyword evidence="3" id="KW-1185">Reference proteome</keyword>
<dbReference type="EMBL" id="AP006494">
    <property type="protein sequence ID" value="BAM80679.1"/>
    <property type="molecule type" value="Genomic_DNA"/>
</dbReference>
<dbReference type="Proteomes" id="UP000007014">
    <property type="component" value="Chromosome 12"/>
</dbReference>
<reference evidence="2 3" key="1">
    <citation type="journal article" date="2004" name="Nature">
        <title>Genome sequence of the ultrasmall unicellular red alga Cyanidioschyzon merolae 10D.</title>
        <authorList>
            <person name="Matsuzaki M."/>
            <person name="Misumi O."/>
            <person name="Shin-i T."/>
            <person name="Maruyama S."/>
            <person name="Takahara M."/>
            <person name="Miyagishima S."/>
            <person name="Mori T."/>
            <person name="Nishida K."/>
            <person name="Yagisawa F."/>
            <person name="Nishida K."/>
            <person name="Yoshida Y."/>
            <person name="Nishimura Y."/>
            <person name="Nakao S."/>
            <person name="Kobayashi T."/>
            <person name="Momoyama Y."/>
            <person name="Higashiyama T."/>
            <person name="Minoda A."/>
            <person name="Sano M."/>
            <person name="Nomoto H."/>
            <person name="Oishi K."/>
            <person name="Hayashi H."/>
            <person name="Ohta F."/>
            <person name="Nishizaka S."/>
            <person name="Haga S."/>
            <person name="Miura S."/>
            <person name="Morishita T."/>
            <person name="Kabeya Y."/>
            <person name="Terasawa K."/>
            <person name="Suzuki Y."/>
            <person name="Ishii Y."/>
            <person name="Asakawa S."/>
            <person name="Takano H."/>
            <person name="Ohta N."/>
            <person name="Kuroiwa H."/>
            <person name="Tanaka K."/>
            <person name="Shimizu N."/>
            <person name="Sugano S."/>
            <person name="Sato N."/>
            <person name="Nozaki H."/>
            <person name="Ogasawara N."/>
            <person name="Kohara Y."/>
            <person name="Kuroiwa T."/>
        </authorList>
    </citation>
    <scope>NUCLEOTIDE SEQUENCE [LARGE SCALE GENOMIC DNA]</scope>
    <source>
        <strain evidence="2 3">10D</strain>
    </source>
</reference>
<evidence type="ECO:0000313" key="2">
    <source>
        <dbReference type="EMBL" id="BAM80679.1"/>
    </source>
</evidence>
<evidence type="ECO:0000256" key="1">
    <source>
        <dbReference type="SAM" id="MobiDB-lite"/>
    </source>
</evidence>
<gene>
    <name evidence="2" type="ORF">CYME_CML056C</name>
</gene>
<name>M1V8J0_CYAM1</name>
<dbReference type="GeneID" id="16994849"/>